<proteinExistence type="predicted"/>
<accession>A0A4D4KLA2</accession>
<sequence>MYLQQDPDRSLRIVWQALPVTCPMCAADTGLTLAYDRAADDAVQVLCPADHAWPEPLIQLAHFRTYTDFLYSHPHPDMLWVIDAGFGEEPPVIDYAADLAAAAKYTAKFAKRRVKSQIKRPIRKVKKKALNLAFTPVAAALRGAWVLQAGGTPEAPAKKSGSRRGKGQSEVKTPSVAKYRQAYGMPAPQKGPDCLVCEDTGRITAPGVSIACTECPGPAAAAMAAAERKAARVRSGANSGSRPRSR</sequence>
<evidence type="ECO:0000256" key="1">
    <source>
        <dbReference type="SAM" id="MobiDB-lite"/>
    </source>
</evidence>
<evidence type="ECO:0000313" key="3">
    <source>
        <dbReference type="Proteomes" id="UP000299290"/>
    </source>
</evidence>
<keyword evidence="3" id="KW-1185">Reference proteome</keyword>
<dbReference type="EMBL" id="BJHV01000003">
    <property type="protein sequence ID" value="GDY49302.1"/>
    <property type="molecule type" value="Genomic_DNA"/>
</dbReference>
<comment type="caution">
    <text evidence="2">The sequence shown here is derived from an EMBL/GenBank/DDBJ whole genome shotgun (WGS) entry which is preliminary data.</text>
</comment>
<dbReference type="RefSeq" id="WP_137970631.1">
    <property type="nucleotide sequence ID" value="NZ_BJHV01000003.1"/>
</dbReference>
<reference evidence="2 3" key="1">
    <citation type="journal article" date="2020" name="Int. J. Syst. Evol. Microbiol.">
        <title>Reclassification of Streptomyces castelarensis and Streptomyces sporoclivatus as later heterotypic synonyms of Streptomyces antimycoticus.</title>
        <authorList>
            <person name="Komaki H."/>
            <person name="Tamura T."/>
        </authorList>
    </citation>
    <scope>NUCLEOTIDE SEQUENCE [LARGE SCALE GENOMIC DNA]</scope>
    <source>
        <strain evidence="2 3">NBRC 12839</strain>
    </source>
</reference>
<organism evidence="2 3">
    <name type="scientific">Streptomyces antimycoticus</name>
    <dbReference type="NCBI Taxonomy" id="68175"/>
    <lineage>
        <taxon>Bacteria</taxon>
        <taxon>Bacillati</taxon>
        <taxon>Actinomycetota</taxon>
        <taxon>Actinomycetes</taxon>
        <taxon>Kitasatosporales</taxon>
        <taxon>Streptomycetaceae</taxon>
        <taxon>Streptomyces</taxon>
        <taxon>Streptomyces violaceusniger group</taxon>
    </lineage>
</organism>
<gene>
    <name evidence="2" type="ORF">SANT12839_101840</name>
</gene>
<protein>
    <submittedName>
        <fullName evidence="2">Uncharacterized protein</fullName>
    </submittedName>
</protein>
<evidence type="ECO:0000313" key="2">
    <source>
        <dbReference type="EMBL" id="GDY49302.1"/>
    </source>
</evidence>
<feature type="region of interest" description="Disordered" evidence="1">
    <location>
        <begin position="152"/>
        <end position="175"/>
    </location>
</feature>
<dbReference type="Proteomes" id="UP000299290">
    <property type="component" value="Unassembled WGS sequence"/>
</dbReference>
<name>A0A4D4KLA2_9ACTN</name>
<dbReference type="AlphaFoldDB" id="A0A4D4KLA2"/>